<dbReference type="PANTHER" id="PTHR11632">
    <property type="entry name" value="SUCCINATE DEHYDROGENASE 2 FLAVOPROTEIN SUBUNIT"/>
    <property type="match status" value="1"/>
</dbReference>
<accession>A0AAN9YAR7</accession>
<keyword evidence="22" id="KW-1185">Reference proteome</keyword>
<dbReference type="Gene3D" id="4.10.80.40">
    <property type="entry name" value="succinate dehydrogenase protein domain"/>
    <property type="match status" value="1"/>
</dbReference>
<dbReference type="InterPro" id="IPR015939">
    <property type="entry name" value="Fum_Rdtase/Succ_DH_flav-like_C"/>
</dbReference>
<keyword evidence="8 16" id="KW-0274">FAD</keyword>
<comment type="catalytic activity">
    <reaction evidence="18">
        <text>a quinone + succinate = fumarate + a quinol</text>
        <dbReference type="Rhea" id="RHEA:40523"/>
        <dbReference type="ChEBI" id="CHEBI:24646"/>
        <dbReference type="ChEBI" id="CHEBI:29806"/>
        <dbReference type="ChEBI" id="CHEBI:30031"/>
        <dbReference type="ChEBI" id="CHEBI:132124"/>
        <dbReference type="EC" id="1.3.5.1"/>
    </reaction>
</comment>
<reference evidence="21 22" key="1">
    <citation type="submission" date="2024-03" db="EMBL/GenBank/DDBJ databases">
        <title>Adaptation during the transition from Ophiocordyceps entomopathogen to insect associate is accompanied by gene loss and intensified selection.</title>
        <authorList>
            <person name="Ward C.M."/>
            <person name="Onetto C.A."/>
            <person name="Borneman A.R."/>
        </authorList>
    </citation>
    <scope>NUCLEOTIDE SEQUENCE [LARGE SCALE GENOMIC DNA]</scope>
    <source>
        <strain evidence="21">AWRI1</strain>
        <tissue evidence="21">Single Adult Female</tissue>
    </source>
</reference>
<feature type="binding site" evidence="16">
    <location>
        <position position="433"/>
    </location>
    <ligand>
        <name>FAD</name>
        <dbReference type="ChEBI" id="CHEBI:57692"/>
    </ligand>
</feature>
<dbReference type="InterPro" id="IPR003953">
    <property type="entry name" value="FAD-dep_OxRdtase_2_FAD-bd"/>
</dbReference>
<evidence type="ECO:0000313" key="22">
    <source>
        <dbReference type="Proteomes" id="UP001367676"/>
    </source>
</evidence>
<dbReference type="InterPro" id="IPR037099">
    <property type="entry name" value="Fum_R/Succ_DH_flav-like_C_sf"/>
</dbReference>
<protein>
    <recommendedName>
        <fullName evidence="18">Succinate dehydrogenase [ubiquinone] flavoprotein subunit, mitochondrial</fullName>
        <ecNumber evidence="18">1.3.5.1</ecNumber>
    </recommendedName>
</protein>
<dbReference type="FunFam" id="3.50.50.60:FF:001062">
    <property type="entry name" value="Succinate dehydrogenase complex, subunit A, flavoprotein (Fp)"/>
    <property type="match status" value="1"/>
</dbReference>
<keyword evidence="13 18" id="KW-0472">Membrane</keyword>
<evidence type="ECO:0000259" key="20">
    <source>
        <dbReference type="Pfam" id="PF02910"/>
    </source>
</evidence>
<evidence type="ECO:0000256" key="15">
    <source>
        <dbReference type="PIRSR" id="PIRSR611281-2"/>
    </source>
</evidence>
<evidence type="ECO:0000256" key="9">
    <source>
        <dbReference type="ARBA" id="ARBA00022946"/>
    </source>
</evidence>
<organism evidence="21 22">
    <name type="scientific">Parthenolecanium corni</name>
    <dbReference type="NCBI Taxonomy" id="536013"/>
    <lineage>
        <taxon>Eukaryota</taxon>
        <taxon>Metazoa</taxon>
        <taxon>Ecdysozoa</taxon>
        <taxon>Arthropoda</taxon>
        <taxon>Hexapoda</taxon>
        <taxon>Insecta</taxon>
        <taxon>Pterygota</taxon>
        <taxon>Neoptera</taxon>
        <taxon>Paraneoptera</taxon>
        <taxon>Hemiptera</taxon>
        <taxon>Sternorrhyncha</taxon>
        <taxon>Coccoidea</taxon>
        <taxon>Coccidae</taxon>
        <taxon>Parthenolecanium</taxon>
    </lineage>
</organism>
<dbReference type="InterPro" id="IPR011281">
    <property type="entry name" value="Succ_DH_flav_su_fwd"/>
</dbReference>
<comment type="similarity">
    <text evidence="3 18">Belongs to the FAD-dependent oxidoreductase 2 family. FRD/SDH subfamily.</text>
</comment>
<keyword evidence="10 18" id="KW-0249">Electron transport</keyword>
<dbReference type="Gene3D" id="1.20.58.100">
    <property type="entry name" value="Fumarate reductase/succinate dehydrogenase flavoprotein-like, C-terminal domain"/>
    <property type="match status" value="1"/>
</dbReference>
<feature type="binding site" evidence="16">
    <location>
        <begin position="61"/>
        <end position="66"/>
    </location>
    <ligand>
        <name>FAD</name>
        <dbReference type="ChEBI" id="CHEBI:57692"/>
    </ligand>
</feature>
<dbReference type="GO" id="GO:0006099">
    <property type="term" value="P:tricarboxylic acid cycle"/>
    <property type="evidence" value="ECO:0007669"/>
    <property type="project" value="UniProtKB-KW"/>
</dbReference>
<evidence type="ECO:0000259" key="19">
    <source>
        <dbReference type="Pfam" id="PF00890"/>
    </source>
</evidence>
<evidence type="ECO:0000256" key="8">
    <source>
        <dbReference type="ARBA" id="ARBA00022827"/>
    </source>
</evidence>
<dbReference type="Gene3D" id="3.90.700.10">
    <property type="entry name" value="Succinate dehydrogenase/fumarate reductase flavoprotein, catalytic domain"/>
    <property type="match status" value="1"/>
</dbReference>
<comment type="caution">
    <text evidence="21">The sequence shown here is derived from an EMBL/GenBank/DDBJ whole genome shotgun (WGS) entry which is preliminary data.</text>
</comment>
<keyword evidence="7" id="KW-0999">Mitochondrion inner membrane</keyword>
<dbReference type="GO" id="GO:0009055">
    <property type="term" value="F:electron transfer activity"/>
    <property type="evidence" value="ECO:0007669"/>
    <property type="project" value="TreeGrafter"/>
</dbReference>
<feature type="active site" description="Proton acceptor" evidence="14">
    <location>
        <position position="333"/>
    </location>
</feature>
<dbReference type="FunFam" id="3.50.50.60:FF:000482">
    <property type="entry name" value="Succinate dehydrogenase complex, subunit A, flavoprotein (Fp)"/>
    <property type="match status" value="1"/>
</dbReference>
<dbReference type="SUPFAM" id="SSF46977">
    <property type="entry name" value="Succinate dehydrogenase/fumarate reductase flavoprotein C-terminal domain"/>
    <property type="match status" value="1"/>
</dbReference>
<dbReference type="GO" id="GO:0005743">
    <property type="term" value="C:mitochondrial inner membrane"/>
    <property type="evidence" value="ECO:0007669"/>
    <property type="project" value="UniProtKB-SubCell"/>
</dbReference>
<dbReference type="FunFam" id="4.10.80.40:FF:000004">
    <property type="entry name" value="Succinate dehydrogenase [ubiquinone] flavoprotein subunit, mitochondrial"/>
    <property type="match status" value="1"/>
</dbReference>
<feature type="binding site" evidence="15">
    <location>
        <position position="289"/>
    </location>
    <ligand>
        <name>substrate</name>
    </ligand>
</feature>
<feature type="binding site" evidence="16">
    <location>
        <position position="268"/>
    </location>
    <ligand>
        <name>FAD</name>
        <dbReference type="ChEBI" id="CHEBI:57692"/>
    </ligand>
</feature>
<comment type="pathway">
    <text evidence="2 18">Carbohydrate metabolism; tricarboxylic acid cycle; fumarate from succinate (eukaryal route): step 1/1.</text>
</comment>
<evidence type="ECO:0000256" key="17">
    <source>
        <dbReference type="PIRSR" id="PIRSR611281-4"/>
    </source>
</evidence>
<comment type="cofactor">
    <cofactor evidence="16">
        <name>FAD</name>
        <dbReference type="ChEBI" id="CHEBI:57692"/>
    </cofactor>
    <text evidence="16">Flavinylated by SdhE, about 5% flavinylation occurs in the absence of SdhE.</text>
</comment>
<evidence type="ECO:0000256" key="11">
    <source>
        <dbReference type="ARBA" id="ARBA00023002"/>
    </source>
</evidence>
<dbReference type="NCBIfam" id="TIGR01816">
    <property type="entry name" value="sdhA_forward"/>
    <property type="match status" value="1"/>
</dbReference>
<evidence type="ECO:0000256" key="16">
    <source>
        <dbReference type="PIRSR" id="PIRSR611281-3"/>
    </source>
</evidence>
<feature type="modified residue" description="Tele-8alpha-FAD histidine" evidence="17">
    <location>
        <position position="92"/>
    </location>
</feature>
<gene>
    <name evidence="21" type="ORF">V9T40_003844</name>
</gene>
<dbReference type="EC" id="1.3.5.1" evidence="18"/>
<evidence type="ECO:0000256" key="18">
    <source>
        <dbReference type="RuleBase" id="RU362051"/>
    </source>
</evidence>
<evidence type="ECO:0000256" key="5">
    <source>
        <dbReference type="ARBA" id="ARBA00022532"/>
    </source>
</evidence>
<feature type="binding site" evidence="15">
    <location>
        <position position="301"/>
    </location>
    <ligand>
        <name>substrate</name>
    </ligand>
</feature>
<keyword evidence="5 18" id="KW-0816">Tricarboxylic acid cycle</keyword>
<dbReference type="InterPro" id="IPR036188">
    <property type="entry name" value="FAD/NAD-bd_sf"/>
</dbReference>
<dbReference type="InterPro" id="IPR027477">
    <property type="entry name" value="Succ_DH/fumarate_Rdtase_cat_sf"/>
</dbReference>
<evidence type="ECO:0000256" key="6">
    <source>
        <dbReference type="ARBA" id="ARBA00022630"/>
    </source>
</evidence>
<dbReference type="FunFam" id="1.20.58.100:FF:000001">
    <property type="entry name" value="Succinate dehydrogenase flavoprotein subunit (SdhA)"/>
    <property type="match status" value="1"/>
</dbReference>
<feature type="binding site" evidence="15">
    <location>
        <position position="400"/>
    </location>
    <ligand>
        <name>substrate</name>
    </ligand>
</feature>
<evidence type="ECO:0000256" key="13">
    <source>
        <dbReference type="ARBA" id="ARBA00023136"/>
    </source>
</evidence>
<dbReference type="Gene3D" id="3.50.50.60">
    <property type="entry name" value="FAD/NAD(P)-binding domain"/>
    <property type="match status" value="1"/>
</dbReference>
<dbReference type="FunFam" id="3.90.700.10:FF:000001">
    <property type="entry name" value="Mitochondrial succinate dehydrogenase flavoprotein subunit"/>
    <property type="match status" value="1"/>
</dbReference>
<feature type="domain" description="Fumarate reductase/succinate dehydrogenase flavoprotein-like C-terminal" evidence="20">
    <location>
        <begin position="505"/>
        <end position="657"/>
    </location>
</feature>
<proteinExistence type="inferred from homology"/>
<keyword evidence="12" id="KW-0496">Mitochondrion</keyword>
<evidence type="ECO:0000256" key="12">
    <source>
        <dbReference type="ARBA" id="ARBA00023128"/>
    </source>
</evidence>
<feature type="binding site" evidence="16">
    <location>
        <begin position="449"/>
        <end position="450"/>
    </location>
    <ligand>
        <name>FAD</name>
        <dbReference type="ChEBI" id="CHEBI:57692"/>
    </ligand>
</feature>
<evidence type="ECO:0000256" key="3">
    <source>
        <dbReference type="ARBA" id="ARBA00008040"/>
    </source>
</evidence>
<dbReference type="GO" id="GO:0006121">
    <property type="term" value="P:mitochondrial electron transport, succinate to ubiquinone"/>
    <property type="evidence" value="ECO:0007669"/>
    <property type="project" value="TreeGrafter"/>
</dbReference>
<evidence type="ECO:0000256" key="4">
    <source>
        <dbReference type="ARBA" id="ARBA00022448"/>
    </source>
</evidence>
<keyword evidence="4 18" id="KW-0813">Transport</keyword>
<dbReference type="GO" id="GO:0050660">
    <property type="term" value="F:flavin adenine dinucleotide binding"/>
    <property type="evidence" value="ECO:0007669"/>
    <property type="project" value="InterPro"/>
</dbReference>
<evidence type="ECO:0000256" key="7">
    <source>
        <dbReference type="ARBA" id="ARBA00022792"/>
    </source>
</evidence>
<dbReference type="Proteomes" id="UP001367676">
    <property type="component" value="Unassembled WGS sequence"/>
</dbReference>
<evidence type="ECO:0000313" key="21">
    <source>
        <dbReference type="EMBL" id="KAK7603845.1"/>
    </source>
</evidence>
<dbReference type="PIRSF" id="PIRSF000171">
    <property type="entry name" value="SDHA_APRA_LASPO"/>
    <property type="match status" value="1"/>
</dbReference>
<evidence type="ECO:0000256" key="10">
    <source>
        <dbReference type="ARBA" id="ARBA00022982"/>
    </source>
</evidence>
<feature type="domain" description="FAD-dependent oxidoreductase 2 FAD-binding" evidence="19">
    <location>
        <begin position="56"/>
        <end position="450"/>
    </location>
</feature>
<dbReference type="InterPro" id="IPR014006">
    <property type="entry name" value="Succ_Dhase_FrdA_Gneg"/>
</dbReference>
<dbReference type="GO" id="GO:0008177">
    <property type="term" value="F:succinate dehydrogenase (quinone) activity"/>
    <property type="evidence" value="ECO:0007669"/>
    <property type="project" value="UniProtKB-EC"/>
</dbReference>
<dbReference type="SUPFAM" id="SSF56425">
    <property type="entry name" value="Succinate dehydrogenase/fumarate reductase flavoprotein, catalytic domain"/>
    <property type="match status" value="1"/>
</dbReference>
<dbReference type="PROSITE" id="PS00504">
    <property type="entry name" value="FRD_SDH_FAD_BINDING"/>
    <property type="match status" value="1"/>
</dbReference>
<feature type="binding site" evidence="16">
    <location>
        <begin position="84"/>
        <end position="99"/>
    </location>
    <ligand>
        <name>FAD</name>
        <dbReference type="ChEBI" id="CHEBI:57692"/>
    </ligand>
</feature>
<dbReference type="InterPro" id="IPR003952">
    <property type="entry name" value="FRD_SDH_FAD_BS"/>
</dbReference>
<comment type="function">
    <text evidence="18">Flavoprotein (FP) subunit of succinate dehydrogenase (SDH) that is involved in complex II of the mitochondrial electron transport chain and is responsible for transferring electrons from succinate to ubiquinone (coenzyme Q).</text>
</comment>
<name>A0AAN9YAR7_9HEMI</name>
<evidence type="ECO:0000256" key="2">
    <source>
        <dbReference type="ARBA" id="ARBA00004788"/>
    </source>
</evidence>
<dbReference type="GO" id="GO:0045273">
    <property type="term" value="C:respiratory chain complex II (succinate dehydrogenase)"/>
    <property type="evidence" value="ECO:0007669"/>
    <property type="project" value="UniProtKB-ARBA"/>
</dbReference>
<comment type="subcellular location">
    <subcellularLocation>
        <location evidence="1 18">Mitochondrion inner membrane</location>
        <topology evidence="1 18">Peripheral membrane protein</topology>
        <orientation evidence="1 18">Matrix side</orientation>
    </subcellularLocation>
</comment>
<feature type="binding site" evidence="15">
    <location>
        <position position="444"/>
    </location>
    <ligand>
        <name>substrate</name>
    </ligand>
</feature>
<dbReference type="EMBL" id="JBBCAQ010000006">
    <property type="protein sequence ID" value="KAK7603845.1"/>
    <property type="molecule type" value="Genomic_DNA"/>
</dbReference>
<evidence type="ECO:0000256" key="1">
    <source>
        <dbReference type="ARBA" id="ARBA00004443"/>
    </source>
</evidence>
<dbReference type="Pfam" id="PF00890">
    <property type="entry name" value="FAD_binding_2"/>
    <property type="match status" value="1"/>
</dbReference>
<sequence>MSALLKNALFCKKNYSLRGILRGENYIRRLHLASSDRAKVSNSVSDAYPVVDHQYDAVVVGAGGAGLRAAFGLVEEGFKTAVITKLFPTRSHTVAAQGGINAALGNMEDDNWQWHMYDTVKGSDWLGDQDAIHYMTREAPKAVYELENYGMPFSRTKEGKIYQRAFGGQSLKFGKGGQAHRCCCVADRTGHSLLHTLYGQSLRYDCNYFIEYFALDLLMEEGQCVGVIAFSLEDGTLHRFKAKNTVLATGGYGRAYFSCTSAHTCTGDGTAMVSRAGLVNQDLEFVQFHPTGIYGAGCLITEGCRGEGGYLVNSEGERFMERYAPVAKDLASRDVVSRSMTIEIREGRGCGPEKDHVYLQLHHLPQEQLATRLPGISETAMIFAGVDVTREPIPVLPTVHYNMGGVPTNYKGQVIINKNGKDEVVRGLYACGEASSSSVHGANRLGANSLLDLVVFGRACAKTISSENFPGENGPDLKPTSGEESVANLDSVRYANGDVTTAELRLKMQKTMQTHAAVFRTDESLKEGCLKMSDLYKSLAHLKVHDKTLIWNTDLVETLELQNLMLNALQTIYSAENRKESRGAHAREDFKHRIDEYDYSKPLEGQTKKPYDQHWRKHTLTAMDAKTGQVKITYRPVIDETLNQKECKTVPPAIRSY</sequence>
<dbReference type="AlphaFoldDB" id="A0AAN9YAR7"/>
<dbReference type="SUPFAM" id="SSF51905">
    <property type="entry name" value="FAD/NAD(P)-binding domain"/>
    <property type="match status" value="1"/>
</dbReference>
<keyword evidence="9 18" id="KW-0809">Transit peptide</keyword>
<evidence type="ECO:0000256" key="14">
    <source>
        <dbReference type="PIRSR" id="PIRSR000171-1"/>
    </source>
</evidence>
<dbReference type="PANTHER" id="PTHR11632:SF51">
    <property type="entry name" value="SUCCINATE DEHYDROGENASE [UBIQUINONE] FLAVOPROTEIN SUBUNIT, MITOCHONDRIAL"/>
    <property type="match status" value="1"/>
</dbReference>
<keyword evidence="6 16" id="KW-0285">Flavoprotein</keyword>
<dbReference type="NCBIfam" id="TIGR01812">
    <property type="entry name" value="sdhA_frdA_Gneg"/>
    <property type="match status" value="1"/>
</dbReference>
<dbReference type="InterPro" id="IPR030664">
    <property type="entry name" value="SdhA/FrdA/AprA"/>
</dbReference>
<keyword evidence="11 18" id="KW-0560">Oxidoreductase</keyword>
<dbReference type="Pfam" id="PF02910">
    <property type="entry name" value="Succ_DH_flav_C"/>
    <property type="match status" value="1"/>
</dbReference>